<gene>
    <name evidence="1" type="primary">PARPA_14351.1 scaffold 50072</name>
</gene>
<dbReference type="Proteomes" id="UP000054107">
    <property type="component" value="Unassembled WGS sequence"/>
</dbReference>
<proteinExistence type="predicted"/>
<accession>A0A0B7NWM7</accession>
<reference evidence="1 2" key="1">
    <citation type="submission" date="2014-09" db="EMBL/GenBank/DDBJ databases">
        <authorList>
            <person name="Ellenberger Sabrina"/>
        </authorList>
    </citation>
    <scope>NUCLEOTIDE SEQUENCE [LARGE SCALE GENOMIC DNA]</scope>
    <source>
        <strain evidence="1 2">CBS 412.66</strain>
    </source>
</reference>
<evidence type="ECO:0000313" key="2">
    <source>
        <dbReference type="Proteomes" id="UP000054107"/>
    </source>
</evidence>
<dbReference type="OrthoDB" id="2218526at2759"/>
<dbReference type="EMBL" id="LN734204">
    <property type="protein sequence ID" value="CEP20030.1"/>
    <property type="molecule type" value="Genomic_DNA"/>
</dbReference>
<name>A0A0B7NWM7_9FUNG</name>
<sequence length="614" mass="71070">MTDCEKHLPLEIWMLIFSHIDSAADLAQCSLVFGEAKISKLCKQLAENPQRAQLIKSLQVGRNYNDSYQCVFNLIQLSFSSKMQYLSARLDTLTSTFYSNFLGIVKRLPTNSIYQMKQIPSPAYIDDPYYAQVAYEFRETLEHLDISMTYSAMNTLFAKLKVFKTLKTLKLKVDPFESLPELESVLENCTFLRSLQIQIFSPNHAVQDHQALSDWTAKKLKKVASLTEIEIDIAYPDVVQYLCYRYPNLQRLTCVDDIYRGTDTIHMLNAVKNLTYFKADFYFDYMLDVLFVLTKISLFDDKRTTIVPTLSFEPIRRRIANQARLKITIDNKTDMRTVHLVICLAGCESSSDSETGKLFLDHLWMCSNHCSFVDLTMRQQFNGSVPLYYILETLPTLKRLEFQTSRISYEPYALENWIEELYITYLKIDNHVLPQLSRLSPNLDKLTLHCYSTLRGYEKYQENLFEIKIPDSSLSLLTVSAYARSFLDYDDVNPIRFIKEKLYKECFVKVSILDADTQMICRLDGLFPPRLQSEEEFRLASQRKGSAAINVTCANIVKLRVDLGHIAADINVQNFVLDKLEEQAEASKRKFITYYTKVHNFSQAKHLPSEASDI</sequence>
<evidence type="ECO:0008006" key="3">
    <source>
        <dbReference type="Google" id="ProtNLM"/>
    </source>
</evidence>
<keyword evidence="2" id="KW-1185">Reference proteome</keyword>
<dbReference type="Gene3D" id="3.80.10.10">
    <property type="entry name" value="Ribonuclease Inhibitor"/>
    <property type="match status" value="1"/>
</dbReference>
<protein>
    <recommendedName>
        <fullName evidence="3">F-box domain-containing protein</fullName>
    </recommendedName>
</protein>
<organism evidence="1 2">
    <name type="scientific">Parasitella parasitica</name>
    <dbReference type="NCBI Taxonomy" id="35722"/>
    <lineage>
        <taxon>Eukaryota</taxon>
        <taxon>Fungi</taxon>
        <taxon>Fungi incertae sedis</taxon>
        <taxon>Mucoromycota</taxon>
        <taxon>Mucoromycotina</taxon>
        <taxon>Mucoromycetes</taxon>
        <taxon>Mucorales</taxon>
        <taxon>Mucorineae</taxon>
        <taxon>Mucoraceae</taxon>
        <taxon>Parasitella</taxon>
    </lineage>
</organism>
<evidence type="ECO:0000313" key="1">
    <source>
        <dbReference type="EMBL" id="CEP20030.1"/>
    </source>
</evidence>
<dbReference type="AlphaFoldDB" id="A0A0B7NWM7"/>
<dbReference type="InterPro" id="IPR032675">
    <property type="entry name" value="LRR_dom_sf"/>
</dbReference>